<proteinExistence type="predicted"/>
<dbReference type="AlphaFoldDB" id="A0A6C0LZ25"/>
<sequence>MDAKGVGEVVITYEELQKNKYWKYYYDLSLMLANDKHLVVQEFEESSDYLDYQIYDTDRIWSIDNLYIIGNELHQYGDRGISDIYQKAAYYKVNPFNLERMDYTSPEDLEVFRMNYMSLSNIKNFETKRLAYNNLAIEHLTKNMEGMSEDIEELSAFFEDKKQVTNIIISINDKYIINEDIIRIIINIYLHYGSPTC</sequence>
<protein>
    <submittedName>
        <fullName evidence="1">Uncharacterized protein</fullName>
    </submittedName>
</protein>
<organism evidence="1">
    <name type="scientific">viral metagenome</name>
    <dbReference type="NCBI Taxonomy" id="1070528"/>
    <lineage>
        <taxon>unclassified sequences</taxon>
        <taxon>metagenomes</taxon>
        <taxon>organismal metagenomes</taxon>
    </lineage>
</organism>
<evidence type="ECO:0000313" key="1">
    <source>
        <dbReference type="EMBL" id="QHU34824.1"/>
    </source>
</evidence>
<reference evidence="1" key="1">
    <citation type="journal article" date="2020" name="Nature">
        <title>Giant virus diversity and host interactions through global metagenomics.</title>
        <authorList>
            <person name="Schulz F."/>
            <person name="Roux S."/>
            <person name="Paez-Espino D."/>
            <person name="Jungbluth S."/>
            <person name="Walsh D.A."/>
            <person name="Denef V.J."/>
            <person name="McMahon K.D."/>
            <person name="Konstantinidis K.T."/>
            <person name="Eloe-Fadrosh E.A."/>
            <person name="Kyrpides N.C."/>
            <person name="Woyke T."/>
        </authorList>
    </citation>
    <scope>NUCLEOTIDE SEQUENCE</scope>
    <source>
        <strain evidence="1">GVMAG-S-1017244-22</strain>
    </source>
</reference>
<dbReference type="EMBL" id="MN740580">
    <property type="protein sequence ID" value="QHU34824.1"/>
    <property type="molecule type" value="Genomic_DNA"/>
</dbReference>
<accession>A0A6C0LZ25</accession>
<name>A0A6C0LZ25_9ZZZZ</name>